<dbReference type="AlphaFoldDB" id="A0A248K3P2"/>
<reference evidence="2 3" key="1">
    <citation type="submission" date="2017-06" db="EMBL/GenBank/DDBJ databases">
        <title>Complete genome sequence of Nitrospirillum amazonense strain CBAmC, an endophytic nitrogen-fixing and plant growth-promoting bacterium, isolated from sugarcane.</title>
        <authorList>
            <person name="Schwab S."/>
            <person name="dos Santos Teixeira K.R."/>
            <person name="Simoes Araujo J.L."/>
            <person name="Soares Vidal M."/>
            <person name="Borges de Freitas H.R."/>
            <person name="Rivello Crivelaro A.L."/>
            <person name="Bueno de Camargo Nunes A."/>
            <person name="dos Santos C.M."/>
            <person name="Palmeira da Silva Rosa D."/>
            <person name="da Silva Padilha D."/>
            <person name="da Silva E."/>
            <person name="Araujo Terra L."/>
            <person name="Soares Mendes V."/>
            <person name="Farinelli L."/>
            <person name="Magalhaes Cruz L."/>
            <person name="Baldani J.I."/>
        </authorList>
    </citation>
    <scope>NUCLEOTIDE SEQUENCE [LARGE SCALE GENOMIC DNA]</scope>
    <source>
        <strain evidence="2 3">CBAmC</strain>
    </source>
</reference>
<dbReference type="Pfam" id="PF07484">
    <property type="entry name" value="Collar"/>
    <property type="match status" value="1"/>
</dbReference>
<protein>
    <submittedName>
        <fullName evidence="2">Phage tail protein</fullName>
    </submittedName>
</protein>
<gene>
    <name evidence="2" type="ORF">Y958_28390</name>
</gene>
<dbReference type="InterPro" id="IPR011083">
    <property type="entry name" value="Phage_tail_collar_dom"/>
</dbReference>
<keyword evidence="3" id="KW-1185">Reference proteome</keyword>
<evidence type="ECO:0000313" key="2">
    <source>
        <dbReference type="EMBL" id="ASG25399.1"/>
    </source>
</evidence>
<name>A0A248K3P2_9PROT</name>
<proteinExistence type="predicted"/>
<evidence type="ECO:0000259" key="1">
    <source>
        <dbReference type="Pfam" id="PF07484"/>
    </source>
</evidence>
<organism evidence="2 3">
    <name type="scientific">Nitrospirillum viridazoti CBAmc</name>
    <dbReference type="NCBI Taxonomy" id="1441467"/>
    <lineage>
        <taxon>Bacteria</taxon>
        <taxon>Pseudomonadati</taxon>
        <taxon>Pseudomonadota</taxon>
        <taxon>Alphaproteobacteria</taxon>
        <taxon>Rhodospirillales</taxon>
        <taxon>Azospirillaceae</taxon>
        <taxon>Nitrospirillum</taxon>
        <taxon>Nitrospirillum viridazoti</taxon>
    </lineage>
</organism>
<sequence length="81" mass="9001">MDDPYLASLMLWPGTYVPEGFHLCDGTQLPIRDYQALFSLLGPKFGGDGHTTFALPDLRKEAPKGCMWVIAMRGLYLPPSD</sequence>
<evidence type="ECO:0000313" key="3">
    <source>
        <dbReference type="Proteomes" id="UP000197153"/>
    </source>
</evidence>
<accession>A0A248K3P2</accession>
<dbReference type="Gene3D" id="3.90.1340.10">
    <property type="entry name" value="Phage tail collar domain"/>
    <property type="match status" value="1"/>
</dbReference>
<dbReference type="SUPFAM" id="SSF88874">
    <property type="entry name" value="Receptor-binding domain of short tail fibre protein gp12"/>
    <property type="match status" value="1"/>
</dbReference>
<dbReference type="KEGG" id="nao:Y958_28390"/>
<dbReference type="InterPro" id="IPR037053">
    <property type="entry name" value="Phage_tail_collar_dom_sf"/>
</dbReference>
<dbReference type="Proteomes" id="UP000197153">
    <property type="component" value="Chromosome 4"/>
</dbReference>
<feature type="domain" description="Phage tail collar" evidence="1">
    <location>
        <begin position="9"/>
        <end position="63"/>
    </location>
</feature>
<dbReference type="EMBL" id="CP022113">
    <property type="protein sequence ID" value="ASG25399.1"/>
    <property type="molecule type" value="Genomic_DNA"/>
</dbReference>